<dbReference type="PROSITE" id="PS51257">
    <property type="entry name" value="PROKAR_LIPOPROTEIN"/>
    <property type="match status" value="1"/>
</dbReference>
<dbReference type="AlphaFoldDB" id="A0A220UKF0"/>
<proteinExistence type="predicted"/>
<evidence type="ECO:0000313" key="2">
    <source>
        <dbReference type="Proteomes" id="UP000198367"/>
    </source>
</evidence>
<evidence type="ECO:0000313" key="1">
    <source>
        <dbReference type="EMBL" id="ASK68470.1"/>
    </source>
</evidence>
<sequence>MRILHVLLKTVATVLTSLSLVGCPTQFNIEVLNESCIPIHILSGYSDIELSRIKPGEATQVAYNLDCFRVRAGEQIYEYKPVMPPAQYVQNGLFSSSFKAVFTGAQELKIYVDGEKQNESLYLVKGCK</sequence>
<gene>
    <name evidence="1" type="ORF">CF168_06060</name>
</gene>
<protein>
    <submittedName>
        <fullName evidence="1">Uncharacterized protein</fullName>
    </submittedName>
</protein>
<reference evidence="1 2" key="1">
    <citation type="submission" date="2017-07" db="EMBL/GenBank/DDBJ databases">
        <title>Phenotypical and genomic characterization of a clinical isolate of Shewanella bicestrii sp. nov. producing an extended-spectrum beta-lactamase and a new oxacillinase variant.</title>
        <authorList>
            <person name="Jousset A.B."/>
            <person name="Bonnin R.A."/>
            <person name="Girlich D."/>
            <person name="Dabos L."/>
            <person name="Potron A."/>
            <person name="Dortet L."/>
            <person name="Glaser P."/>
            <person name="Naas T."/>
        </authorList>
    </citation>
    <scope>NUCLEOTIDE SEQUENCE [LARGE SCALE GENOMIC DNA]</scope>
    <source>
        <strain evidence="1 2">JAB-1</strain>
    </source>
</reference>
<organism evidence="1 2">
    <name type="scientific">Shewanella bicestrii</name>
    <dbReference type="NCBI Taxonomy" id="2018305"/>
    <lineage>
        <taxon>Bacteria</taxon>
        <taxon>Pseudomonadati</taxon>
        <taxon>Pseudomonadota</taxon>
        <taxon>Gammaproteobacteria</taxon>
        <taxon>Alteromonadales</taxon>
        <taxon>Shewanellaceae</taxon>
        <taxon>Shewanella</taxon>
    </lineage>
</organism>
<accession>A0A220UKF0</accession>
<dbReference type="EMBL" id="CP022358">
    <property type="protein sequence ID" value="ASK68470.1"/>
    <property type="molecule type" value="Genomic_DNA"/>
</dbReference>
<name>A0A220UKF0_9GAMM</name>
<dbReference type="Proteomes" id="UP000198367">
    <property type="component" value="Chromosome"/>
</dbReference>
<dbReference type="KEGG" id="sbj:CF168_06060"/>
<keyword evidence="2" id="KW-1185">Reference proteome</keyword>
<dbReference type="RefSeq" id="WP_089067308.1">
    <property type="nucleotide sequence ID" value="NZ_CP022358.1"/>
</dbReference>